<keyword evidence="6" id="KW-0862">Zinc</keyword>
<keyword evidence="4 10" id="KW-0732">Signal</keyword>
<keyword evidence="5" id="KW-0378">Hydrolase</keyword>
<dbReference type="CDD" id="cd04275">
    <property type="entry name" value="ZnMc_pappalysin_like"/>
    <property type="match status" value="1"/>
</dbReference>
<evidence type="ECO:0000256" key="4">
    <source>
        <dbReference type="ARBA" id="ARBA00022729"/>
    </source>
</evidence>
<dbReference type="GO" id="GO:0006508">
    <property type="term" value="P:proteolysis"/>
    <property type="evidence" value="ECO:0007669"/>
    <property type="project" value="UniProtKB-KW"/>
</dbReference>
<evidence type="ECO:0000256" key="1">
    <source>
        <dbReference type="ARBA" id="ARBA00008721"/>
    </source>
</evidence>
<comment type="caution">
    <text evidence="11">The sequence shown here is derived from an EMBL/GenBank/DDBJ whole genome shotgun (WGS) entry which is preliminary data.</text>
</comment>
<evidence type="ECO:0000256" key="5">
    <source>
        <dbReference type="ARBA" id="ARBA00022801"/>
    </source>
</evidence>
<dbReference type="EMBL" id="SDEE01000453">
    <property type="protein sequence ID" value="RXW16287.1"/>
    <property type="molecule type" value="Genomic_DNA"/>
</dbReference>
<evidence type="ECO:0000256" key="2">
    <source>
        <dbReference type="ARBA" id="ARBA00022670"/>
    </source>
</evidence>
<keyword evidence="7" id="KW-0482">Metalloprotease</keyword>
<evidence type="ECO:0000313" key="11">
    <source>
        <dbReference type="EMBL" id="RXW16287.1"/>
    </source>
</evidence>
<feature type="region of interest" description="Disordered" evidence="9">
    <location>
        <begin position="304"/>
        <end position="437"/>
    </location>
</feature>
<keyword evidence="2" id="KW-0645">Protease</keyword>
<evidence type="ECO:0000256" key="10">
    <source>
        <dbReference type="SAM" id="SignalP"/>
    </source>
</evidence>
<evidence type="ECO:0000256" key="7">
    <source>
        <dbReference type="ARBA" id="ARBA00023049"/>
    </source>
</evidence>
<feature type="chain" id="PRO_5020459670" description="Peptidase M43 pregnancy-associated plasma-A domain-containing protein" evidence="10">
    <location>
        <begin position="23"/>
        <end position="437"/>
    </location>
</feature>
<evidence type="ECO:0000256" key="3">
    <source>
        <dbReference type="ARBA" id="ARBA00022723"/>
    </source>
</evidence>
<reference evidence="11 12" key="1">
    <citation type="submission" date="2019-01" db="EMBL/GenBank/DDBJ databases">
        <title>Draft genome sequence of Psathyrella aberdarensis IHI B618.</title>
        <authorList>
            <person name="Buettner E."/>
            <person name="Kellner H."/>
        </authorList>
    </citation>
    <scope>NUCLEOTIDE SEQUENCE [LARGE SCALE GENOMIC DNA]</scope>
    <source>
        <strain evidence="11 12">IHI B618</strain>
    </source>
</reference>
<evidence type="ECO:0000313" key="12">
    <source>
        <dbReference type="Proteomes" id="UP000290288"/>
    </source>
</evidence>
<dbReference type="STRING" id="2316362.A0A4Q2D9N3"/>
<keyword evidence="12" id="KW-1185">Reference proteome</keyword>
<dbReference type="InterPro" id="IPR008754">
    <property type="entry name" value="Peptidase_M43"/>
</dbReference>
<name>A0A4Q2D9N3_9AGAR</name>
<dbReference type="InterPro" id="IPR024079">
    <property type="entry name" value="MetalloPept_cat_dom_sf"/>
</dbReference>
<evidence type="ECO:0000256" key="9">
    <source>
        <dbReference type="SAM" id="MobiDB-lite"/>
    </source>
</evidence>
<feature type="compositionally biased region" description="Acidic residues" evidence="9">
    <location>
        <begin position="422"/>
        <end position="437"/>
    </location>
</feature>
<sequence length="437" mass="47213">MLSVFYKLGLLHGLLGALMVLGRPLDNTPSDIVQNRGCVTIITERDRIETESALNEVRRSAGDALFQDLETRDGQAGPHEAVNATVVAGARVLRRVAFDVHWHVLYANETYAGGYVPDYQIMQQMEVLNRDYKSTNISWNFVNITRIHNPDWFMNAWPGSPQEAEMKATYHKGNSSTLNIFTAGFNATDKSLGYASLPSAYFREPLKDGLIIRYTTLPGGSHKNYNLGSPEREIQGGCTGVGDNVDDTPPESSGAEGCPIGRKSCPDSKDPDPIHNFMDYSFDSCMTHFTPGQAVRMHEAIWAFRTPRPPPPGTGGNSSTIASATRTTSSAAASNSSSSTTSATSPAPTTRASSGSSPSSSSSTSATPTTPTSAPTSSTTATAEAGTTETDEHEEAVEPDSADDAESRLTDFPGSGVHQREEDWDEEYERDYDDDDE</sequence>
<protein>
    <recommendedName>
        <fullName evidence="13">Peptidase M43 pregnancy-associated plasma-A domain-containing protein</fullName>
    </recommendedName>
</protein>
<feature type="region of interest" description="Disordered" evidence="9">
    <location>
        <begin position="236"/>
        <end position="269"/>
    </location>
</feature>
<dbReference type="SUPFAM" id="SSF55486">
    <property type="entry name" value="Metalloproteases ('zincins'), catalytic domain"/>
    <property type="match status" value="1"/>
</dbReference>
<feature type="compositionally biased region" description="Low complexity" evidence="9">
    <location>
        <begin position="317"/>
        <end position="388"/>
    </location>
</feature>
<evidence type="ECO:0000256" key="6">
    <source>
        <dbReference type="ARBA" id="ARBA00022833"/>
    </source>
</evidence>
<comment type="similarity">
    <text evidence="1">Belongs to the peptidase M43B family.</text>
</comment>
<dbReference type="PANTHER" id="PTHR47466:SF1">
    <property type="entry name" value="METALLOPROTEASE MEP1 (AFU_ORTHOLOGUE AFUA_1G07730)-RELATED"/>
    <property type="match status" value="1"/>
</dbReference>
<organism evidence="11 12">
    <name type="scientific">Candolleomyces aberdarensis</name>
    <dbReference type="NCBI Taxonomy" id="2316362"/>
    <lineage>
        <taxon>Eukaryota</taxon>
        <taxon>Fungi</taxon>
        <taxon>Dikarya</taxon>
        <taxon>Basidiomycota</taxon>
        <taxon>Agaricomycotina</taxon>
        <taxon>Agaricomycetes</taxon>
        <taxon>Agaricomycetidae</taxon>
        <taxon>Agaricales</taxon>
        <taxon>Agaricineae</taxon>
        <taxon>Psathyrellaceae</taxon>
        <taxon>Candolleomyces</taxon>
    </lineage>
</organism>
<keyword evidence="3" id="KW-0479">Metal-binding</keyword>
<evidence type="ECO:0000256" key="8">
    <source>
        <dbReference type="ARBA" id="ARBA00023157"/>
    </source>
</evidence>
<keyword evidence="8" id="KW-1015">Disulfide bond</keyword>
<dbReference type="GO" id="GO:0008237">
    <property type="term" value="F:metallopeptidase activity"/>
    <property type="evidence" value="ECO:0007669"/>
    <property type="project" value="UniProtKB-KW"/>
</dbReference>
<accession>A0A4Q2D9N3</accession>
<feature type="compositionally biased region" description="Acidic residues" evidence="9">
    <location>
        <begin position="389"/>
        <end position="404"/>
    </location>
</feature>
<dbReference type="Proteomes" id="UP000290288">
    <property type="component" value="Unassembled WGS sequence"/>
</dbReference>
<proteinExistence type="inferred from homology"/>
<dbReference type="PANTHER" id="PTHR47466">
    <property type="match status" value="1"/>
</dbReference>
<dbReference type="AlphaFoldDB" id="A0A4Q2D9N3"/>
<gene>
    <name evidence="11" type="ORF">EST38_g9567</name>
</gene>
<dbReference type="GO" id="GO:0046872">
    <property type="term" value="F:metal ion binding"/>
    <property type="evidence" value="ECO:0007669"/>
    <property type="project" value="UniProtKB-KW"/>
</dbReference>
<dbReference type="Gene3D" id="3.40.390.10">
    <property type="entry name" value="Collagenase (Catalytic Domain)"/>
    <property type="match status" value="2"/>
</dbReference>
<evidence type="ECO:0008006" key="13">
    <source>
        <dbReference type="Google" id="ProtNLM"/>
    </source>
</evidence>
<feature type="signal peptide" evidence="10">
    <location>
        <begin position="1"/>
        <end position="22"/>
    </location>
</feature>
<dbReference type="OrthoDB" id="536211at2759"/>